<dbReference type="AlphaFoldDB" id="A0ABC9TUF7"/>
<dbReference type="Proteomes" id="UP000016491">
    <property type="component" value="Unassembled WGS sequence"/>
</dbReference>
<evidence type="ECO:0000256" key="3">
    <source>
        <dbReference type="ARBA" id="ARBA00022692"/>
    </source>
</evidence>
<feature type="transmembrane region" description="Helical" evidence="6">
    <location>
        <begin position="131"/>
        <end position="150"/>
    </location>
</feature>
<dbReference type="PANTHER" id="PTHR43652:SF2">
    <property type="entry name" value="BASIC AMINO ACID ANTIPORTER YFCC-RELATED"/>
    <property type="match status" value="1"/>
</dbReference>
<feature type="transmembrane region" description="Helical" evidence="6">
    <location>
        <begin position="294"/>
        <end position="314"/>
    </location>
</feature>
<proteinExistence type="predicted"/>
<accession>A0ABC9TUF7</accession>
<evidence type="ECO:0000256" key="4">
    <source>
        <dbReference type="ARBA" id="ARBA00022989"/>
    </source>
</evidence>
<feature type="transmembrane region" description="Helical" evidence="6">
    <location>
        <begin position="156"/>
        <end position="180"/>
    </location>
</feature>
<evidence type="ECO:0000256" key="2">
    <source>
        <dbReference type="ARBA" id="ARBA00022475"/>
    </source>
</evidence>
<reference evidence="7 8" key="1">
    <citation type="submission" date="2013-07" db="EMBL/GenBank/DDBJ databases">
        <authorList>
            <person name="Weinstock G."/>
            <person name="Sodergren E."/>
            <person name="Wylie T."/>
            <person name="Fulton L."/>
            <person name="Fulton R."/>
            <person name="Fronick C."/>
            <person name="O'Laughlin M."/>
            <person name="Godfrey J."/>
            <person name="Miner T."/>
            <person name="Herter B."/>
            <person name="Appelbaum E."/>
            <person name="Cordes M."/>
            <person name="Lek S."/>
            <person name="Wollam A."/>
            <person name="Pepin K.H."/>
            <person name="Palsikar V.B."/>
            <person name="Mitreva M."/>
            <person name="Wilson R.K."/>
        </authorList>
    </citation>
    <scope>NUCLEOTIDE SEQUENCE [LARGE SCALE GENOMIC DNA]</scope>
    <source>
        <strain evidence="7 8">ATCC 14940</strain>
    </source>
</reference>
<dbReference type="EMBL" id="AWSU01000272">
    <property type="protein sequence ID" value="ERI75021.1"/>
    <property type="molecule type" value="Genomic_DNA"/>
</dbReference>
<evidence type="ECO:0000313" key="8">
    <source>
        <dbReference type="Proteomes" id="UP000016491"/>
    </source>
</evidence>
<feature type="transmembrane region" description="Helical" evidence="6">
    <location>
        <begin position="192"/>
        <end position="210"/>
    </location>
</feature>
<feature type="transmembrane region" description="Helical" evidence="6">
    <location>
        <begin position="271"/>
        <end position="288"/>
    </location>
</feature>
<gene>
    <name evidence="7" type="ORF">CLOSYM_03457</name>
</gene>
<dbReference type="Pfam" id="PF03606">
    <property type="entry name" value="DcuC"/>
    <property type="match status" value="1"/>
</dbReference>
<comment type="subcellular location">
    <subcellularLocation>
        <location evidence="1">Cell membrane</location>
        <topology evidence="1">Multi-pass membrane protein</topology>
    </subcellularLocation>
</comment>
<evidence type="ECO:0000256" key="1">
    <source>
        <dbReference type="ARBA" id="ARBA00004651"/>
    </source>
</evidence>
<protein>
    <submittedName>
        <fullName evidence="7">C4-dicarboxylate anaerobic carrier</fullName>
    </submittedName>
</protein>
<keyword evidence="5 6" id="KW-0472">Membrane</keyword>
<keyword evidence="4 6" id="KW-1133">Transmembrane helix</keyword>
<dbReference type="InterPro" id="IPR051679">
    <property type="entry name" value="DASS-Related_Transporters"/>
</dbReference>
<feature type="transmembrane region" description="Helical" evidence="6">
    <location>
        <begin position="216"/>
        <end position="234"/>
    </location>
</feature>
<dbReference type="GO" id="GO:0005886">
    <property type="term" value="C:plasma membrane"/>
    <property type="evidence" value="ECO:0007669"/>
    <property type="project" value="UniProtKB-SubCell"/>
</dbReference>
<keyword evidence="2" id="KW-1003">Cell membrane</keyword>
<feature type="transmembrane region" description="Helical" evidence="6">
    <location>
        <begin position="95"/>
        <end position="119"/>
    </location>
</feature>
<feature type="transmembrane region" description="Helical" evidence="6">
    <location>
        <begin position="24"/>
        <end position="45"/>
    </location>
</feature>
<sequence length="480" mass="52208">MIILKEGEDMYKKKGRTVPKRVKAINPMLILVAFLVIAAIATYLVPAGSFDRFENEITGYSIVDPDSYRHVAQNPIKIFDFFMAVPNGLASSGNLIFFILIVGGALQVIQATGAIDIGLKNLIKKFAGKENLLLIAILLTFGLLSCFAATSEEFLAFMPLIYMVCLGLGFDSLIAAFLVLGSSSIGYCGGMTNAYTVGVSQTIAELPMFSGIGYRAVAFIVFEIVSMIWLCTYANKIRKNPEKSLMYEIDSQYRTALDLSDIPPMTMRHKLVLLTFILGIVSMVWGILTRGFYLTEMGAVFMIMTVTAGVVGGLNGNQICNEFVEGTKSLLWVGLVMGLCKGVTNILTEANIIDTIINALASLLHGLPRTVAACAMFAVQDVINFVIPSGSGQAAVTMPLMIPLGDLLGINRQVNVLAFQFGDSLSNMVTPAGAKLMAGIAMCNIPYKKWLKFFLPCFALWWIISFILLTIATLINYGPF</sequence>
<evidence type="ECO:0000256" key="6">
    <source>
        <dbReference type="SAM" id="Phobius"/>
    </source>
</evidence>
<feature type="transmembrane region" description="Helical" evidence="6">
    <location>
        <begin position="453"/>
        <end position="475"/>
    </location>
</feature>
<comment type="caution">
    <text evidence="7">The sequence shown here is derived from an EMBL/GenBank/DDBJ whole genome shotgun (WGS) entry which is preliminary data.</text>
</comment>
<dbReference type="InterPro" id="IPR018385">
    <property type="entry name" value="C4_dicarb_anaerob_car-like"/>
</dbReference>
<organism evidence="7 8">
    <name type="scientific">[Clostridium] symbiosum ATCC 14940</name>
    <dbReference type="NCBI Taxonomy" id="411472"/>
    <lineage>
        <taxon>Bacteria</taxon>
        <taxon>Bacillati</taxon>
        <taxon>Bacillota</taxon>
        <taxon>Clostridia</taxon>
        <taxon>Lachnospirales</taxon>
        <taxon>Lachnospiraceae</taxon>
        <taxon>Otoolea</taxon>
    </lineage>
</organism>
<dbReference type="PANTHER" id="PTHR43652">
    <property type="entry name" value="BASIC AMINO ACID ANTIPORTER YFCC-RELATED"/>
    <property type="match status" value="1"/>
</dbReference>
<evidence type="ECO:0000313" key="7">
    <source>
        <dbReference type="EMBL" id="ERI75021.1"/>
    </source>
</evidence>
<keyword evidence="3 6" id="KW-0812">Transmembrane</keyword>
<name>A0ABC9TUF7_CLOSY</name>
<evidence type="ECO:0000256" key="5">
    <source>
        <dbReference type="ARBA" id="ARBA00023136"/>
    </source>
</evidence>